<reference evidence="3" key="1">
    <citation type="journal article" date="2019" name="bioRxiv">
        <title>The Genome of the Zebra Mussel, Dreissena polymorpha: A Resource for Invasive Species Research.</title>
        <authorList>
            <person name="McCartney M.A."/>
            <person name="Auch B."/>
            <person name="Kono T."/>
            <person name="Mallez S."/>
            <person name="Zhang Y."/>
            <person name="Obille A."/>
            <person name="Becker A."/>
            <person name="Abrahante J.E."/>
            <person name="Garbe J."/>
            <person name="Badalamenti J.P."/>
            <person name="Herman A."/>
            <person name="Mangelson H."/>
            <person name="Liachko I."/>
            <person name="Sullivan S."/>
            <person name="Sone E.D."/>
            <person name="Koren S."/>
            <person name="Silverstein K.A.T."/>
            <person name="Beckman K.B."/>
            <person name="Gohl D.M."/>
        </authorList>
    </citation>
    <scope>NUCLEOTIDE SEQUENCE</scope>
    <source>
        <strain evidence="3">Duluth1</strain>
        <tissue evidence="3">Whole animal</tissue>
    </source>
</reference>
<keyword evidence="4" id="KW-1185">Reference proteome</keyword>
<accession>A0A9D4LA36</accession>
<reference evidence="3" key="2">
    <citation type="submission" date="2020-11" db="EMBL/GenBank/DDBJ databases">
        <authorList>
            <person name="McCartney M.A."/>
            <person name="Auch B."/>
            <person name="Kono T."/>
            <person name="Mallez S."/>
            <person name="Becker A."/>
            <person name="Gohl D.M."/>
            <person name="Silverstein K.A.T."/>
            <person name="Koren S."/>
            <person name="Bechman K.B."/>
            <person name="Herman A."/>
            <person name="Abrahante J.E."/>
            <person name="Garbe J."/>
        </authorList>
    </citation>
    <scope>NUCLEOTIDE SEQUENCE</scope>
    <source>
        <strain evidence="3">Duluth1</strain>
        <tissue evidence="3">Whole animal</tissue>
    </source>
</reference>
<gene>
    <name evidence="3" type="ORF">DPMN_096568</name>
</gene>
<dbReference type="EMBL" id="JAIWYP010000003">
    <property type="protein sequence ID" value="KAH3854029.1"/>
    <property type="molecule type" value="Genomic_DNA"/>
</dbReference>
<evidence type="ECO:0000256" key="1">
    <source>
        <dbReference type="SAM" id="SignalP"/>
    </source>
</evidence>
<dbReference type="Proteomes" id="UP000828390">
    <property type="component" value="Unassembled WGS sequence"/>
</dbReference>
<evidence type="ECO:0000259" key="2">
    <source>
        <dbReference type="Pfam" id="PF20238"/>
    </source>
</evidence>
<dbReference type="InterPro" id="IPR046530">
    <property type="entry name" value="BIM1-like_dom"/>
</dbReference>
<protein>
    <recommendedName>
        <fullName evidence="2">Copper acquisition factor BIM1-like domain-containing protein</fullName>
    </recommendedName>
</protein>
<name>A0A9D4LA36_DREPO</name>
<dbReference type="Pfam" id="PF20238">
    <property type="entry name" value="BIM1-like_dom"/>
    <property type="match status" value="1"/>
</dbReference>
<keyword evidence="1" id="KW-0732">Signal</keyword>
<proteinExistence type="predicted"/>
<feature type="signal peptide" evidence="1">
    <location>
        <begin position="1"/>
        <end position="19"/>
    </location>
</feature>
<evidence type="ECO:0000313" key="3">
    <source>
        <dbReference type="EMBL" id="KAH3854029.1"/>
    </source>
</evidence>
<dbReference type="PANTHER" id="PTHR37916">
    <property type="entry name" value="CHITIN-BINDING TYPE-4 DOMAIN-CONTAINING PROTEIN"/>
    <property type="match status" value="1"/>
</dbReference>
<sequence>MKVLISSAFFLGLVALGSTHLCLVFPQQRGNVTGLDAAAAPDCYRVTGPCGGMDTAGHVRTVFQEGDMVSITYQKNAGHWVAATPGYFAISLIKLSNHGGTLSAPQELKRREDKNEPNLTIFSDAVQLPAGVHGHHIIQVTYVTNNPAAPAVFYQCADVTINTRTGGGVVG</sequence>
<evidence type="ECO:0000313" key="4">
    <source>
        <dbReference type="Proteomes" id="UP000828390"/>
    </source>
</evidence>
<organism evidence="3 4">
    <name type="scientific">Dreissena polymorpha</name>
    <name type="common">Zebra mussel</name>
    <name type="synonym">Mytilus polymorpha</name>
    <dbReference type="NCBI Taxonomy" id="45954"/>
    <lineage>
        <taxon>Eukaryota</taxon>
        <taxon>Metazoa</taxon>
        <taxon>Spiralia</taxon>
        <taxon>Lophotrochozoa</taxon>
        <taxon>Mollusca</taxon>
        <taxon>Bivalvia</taxon>
        <taxon>Autobranchia</taxon>
        <taxon>Heteroconchia</taxon>
        <taxon>Euheterodonta</taxon>
        <taxon>Imparidentia</taxon>
        <taxon>Neoheterodontei</taxon>
        <taxon>Myida</taxon>
        <taxon>Dreissenoidea</taxon>
        <taxon>Dreissenidae</taxon>
        <taxon>Dreissena</taxon>
    </lineage>
</organism>
<dbReference type="OrthoDB" id="10022075at2759"/>
<feature type="domain" description="Copper acquisition factor BIM1-like" evidence="2">
    <location>
        <begin position="20"/>
        <end position="162"/>
    </location>
</feature>
<dbReference type="AlphaFoldDB" id="A0A9D4LA36"/>
<feature type="chain" id="PRO_5039301740" description="Copper acquisition factor BIM1-like domain-containing protein" evidence="1">
    <location>
        <begin position="20"/>
        <end position="171"/>
    </location>
</feature>
<comment type="caution">
    <text evidence="3">The sequence shown here is derived from an EMBL/GenBank/DDBJ whole genome shotgun (WGS) entry which is preliminary data.</text>
</comment>
<dbReference type="PANTHER" id="PTHR37916:SF1">
    <property type="entry name" value="COPPER ACQUISITION FACTOR BIM1-LIKE DOMAIN-CONTAINING PROTEIN"/>
    <property type="match status" value="1"/>
</dbReference>